<dbReference type="EMBL" id="CM039174">
    <property type="protein sequence ID" value="KAH9755116.1"/>
    <property type="molecule type" value="Genomic_DNA"/>
</dbReference>
<comment type="caution">
    <text evidence="1">The sequence shown here is derived from an EMBL/GenBank/DDBJ whole genome shotgun (WGS) entry which is preliminary data.</text>
</comment>
<protein>
    <submittedName>
        <fullName evidence="1">Uncharacterized protein</fullName>
    </submittedName>
</protein>
<organism evidence="1 2">
    <name type="scientific">Citrus sinensis</name>
    <name type="common">Sweet orange</name>
    <name type="synonym">Citrus aurantium var. sinensis</name>
    <dbReference type="NCBI Taxonomy" id="2711"/>
    <lineage>
        <taxon>Eukaryota</taxon>
        <taxon>Viridiplantae</taxon>
        <taxon>Streptophyta</taxon>
        <taxon>Embryophyta</taxon>
        <taxon>Tracheophyta</taxon>
        <taxon>Spermatophyta</taxon>
        <taxon>Magnoliopsida</taxon>
        <taxon>eudicotyledons</taxon>
        <taxon>Gunneridae</taxon>
        <taxon>Pentapetalae</taxon>
        <taxon>rosids</taxon>
        <taxon>malvids</taxon>
        <taxon>Sapindales</taxon>
        <taxon>Rutaceae</taxon>
        <taxon>Aurantioideae</taxon>
        <taxon>Citrus</taxon>
    </lineage>
</organism>
<evidence type="ECO:0000313" key="2">
    <source>
        <dbReference type="Proteomes" id="UP000829398"/>
    </source>
</evidence>
<keyword evidence="2" id="KW-1185">Reference proteome</keyword>
<reference evidence="2" key="1">
    <citation type="journal article" date="2023" name="Hortic. Res.">
        <title>A chromosome-level phased genome enabling allele-level studies in sweet orange: a case study on citrus Huanglongbing tolerance.</title>
        <authorList>
            <person name="Wu B."/>
            <person name="Yu Q."/>
            <person name="Deng Z."/>
            <person name="Duan Y."/>
            <person name="Luo F."/>
            <person name="Gmitter F. Jr."/>
        </authorList>
    </citation>
    <scope>NUCLEOTIDE SEQUENCE [LARGE SCALE GENOMIC DNA]</scope>
    <source>
        <strain evidence="2">cv. Valencia</strain>
    </source>
</reference>
<gene>
    <name evidence="1" type="ORF">KPL71_015665</name>
</gene>
<sequence>MMTHGNKEYITLQELEIATNNYDNRTVVEQDGFRTSYKSYWKQERSISVMKFDDNDNYNAYECCISNVVYRSQISHKHILKLIGCCLETENFPFYFINDRRLKIAMDIAHAVAYLHVGFPRSMFLPLLYYYFYTFFILPLQLLNGKKPYDFVRAAFDLSCPLQEYLEELSELKRFNDVMVDSIIMEDNSFPGKEQQFHVFKQLILKCIDVSPEDRPTIADVTKQLRQMHRSCV</sequence>
<accession>A0ACB8KLB2</accession>
<evidence type="ECO:0000313" key="1">
    <source>
        <dbReference type="EMBL" id="KAH9755116.1"/>
    </source>
</evidence>
<dbReference type="Proteomes" id="UP000829398">
    <property type="component" value="Chromosome 5"/>
</dbReference>
<proteinExistence type="predicted"/>
<name>A0ACB8KLB2_CITSI</name>